<reference evidence="2 3" key="1">
    <citation type="submission" date="2018-06" db="EMBL/GenBank/DDBJ databases">
        <authorList>
            <consortium name="Pathogen Informatics"/>
            <person name="Doyle S."/>
        </authorList>
    </citation>
    <scope>NUCLEOTIDE SEQUENCE [LARGE SCALE GENOMIC DNA]</scope>
    <source>
        <strain evidence="3">NCTC 11048</strain>
    </source>
</reference>
<name>A0A380GCV4_STAIN</name>
<dbReference type="AlphaFoldDB" id="A0A380GCV4"/>
<accession>A0A380GCV4</accession>
<dbReference type="InterPro" id="IPR003776">
    <property type="entry name" value="YcaO-like_dom"/>
</dbReference>
<gene>
    <name evidence="2" type="ORF">NCTC11048_02878</name>
</gene>
<feature type="domain" description="YcaO" evidence="1">
    <location>
        <begin position="52"/>
        <end position="406"/>
    </location>
</feature>
<dbReference type="PANTHER" id="PTHR37809:SF1">
    <property type="entry name" value="RIBOSOMAL PROTEIN S12 METHYLTHIOTRANSFERASE ACCESSORY FACTOR YCAO"/>
    <property type="match status" value="1"/>
</dbReference>
<keyword evidence="3" id="KW-1185">Reference proteome</keyword>
<proteinExistence type="predicted"/>
<evidence type="ECO:0000259" key="1">
    <source>
        <dbReference type="PROSITE" id="PS51664"/>
    </source>
</evidence>
<dbReference type="Proteomes" id="UP000255549">
    <property type="component" value="Unassembled WGS sequence"/>
</dbReference>
<organism evidence="2 3">
    <name type="scientific">Staphylococcus intermedius NCTC 11048</name>
    <dbReference type="NCBI Taxonomy" id="1141106"/>
    <lineage>
        <taxon>Bacteria</taxon>
        <taxon>Bacillati</taxon>
        <taxon>Bacillota</taxon>
        <taxon>Bacilli</taxon>
        <taxon>Bacillales</taxon>
        <taxon>Staphylococcaceae</taxon>
        <taxon>Staphylococcus</taxon>
        <taxon>Staphylococcus intermedius group</taxon>
    </lineage>
</organism>
<dbReference type="PANTHER" id="PTHR37809">
    <property type="entry name" value="RIBOSOMAL PROTEIN S12 METHYLTHIOTRANSFERASE ACCESSORY FACTOR YCAO"/>
    <property type="match status" value="1"/>
</dbReference>
<dbReference type="STRING" id="1141106.GCA_000308095_00736"/>
<sequence>MTVKLNAQAFVDEKYGIIKNIYDLPTYYGLPRVYVKMAFGGQYNTAGFNASGAGITEAQAENSAVGEYIERYSCLHPNRVTSVSEEIEKIDPQTINPSASAYLDDYQWIHGYDLIQKRTVALPLDAVYLTYRSNGTQSWMTTATGAACGPNLKACFWKGVAEIFERDAFQYVWRRQLACEEIGIHDHSELSRYFERYIQSENIQFKLYKLDMDWDVPAVFGVAIFQNQGCVVAASVRPTWIEACKKTLLELAQSIVGYAAIIFNESENIEIDSYDDVKEYQDHSLLYFNDNMVQHLSFLDGYQQIFRIPENETQPNDDEAMALFIEKIQSIGKEVYFVDVTSEEIKNTDWKVGKTIIPGMLDIEPHFIKHLKSQRLDEADAHLIQMKKRQPHELQNSQPVVPHPFP</sequence>
<dbReference type="OrthoDB" id="2404356at2"/>
<evidence type="ECO:0000313" key="2">
    <source>
        <dbReference type="EMBL" id="SUM47791.1"/>
    </source>
</evidence>
<dbReference type="PROSITE" id="PS51664">
    <property type="entry name" value="YCAO"/>
    <property type="match status" value="1"/>
</dbReference>
<dbReference type="Pfam" id="PF02624">
    <property type="entry name" value="YcaO"/>
    <property type="match status" value="1"/>
</dbReference>
<protein>
    <submittedName>
        <fullName evidence="2">Bacteriocin biosynthesis docking scaffold, SagD family</fullName>
    </submittedName>
</protein>
<evidence type="ECO:0000313" key="3">
    <source>
        <dbReference type="Proteomes" id="UP000255549"/>
    </source>
</evidence>
<dbReference type="RefSeq" id="WP_019169087.1">
    <property type="nucleotide sequence ID" value="NZ_CAIB01000221.1"/>
</dbReference>
<dbReference type="Gene3D" id="3.30.1330.230">
    <property type="match status" value="1"/>
</dbReference>
<dbReference type="EMBL" id="UHDP01000003">
    <property type="protein sequence ID" value="SUM47791.1"/>
    <property type="molecule type" value="Genomic_DNA"/>
</dbReference>